<evidence type="ECO:0000256" key="1">
    <source>
        <dbReference type="ARBA" id="ARBA00004651"/>
    </source>
</evidence>
<organism evidence="8 9">
    <name type="scientific">Brevibacillus nitrificans</name>
    <dbReference type="NCBI Taxonomy" id="651560"/>
    <lineage>
        <taxon>Bacteria</taxon>
        <taxon>Bacillati</taxon>
        <taxon>Bacillota</taxon>
        <taxon>Bacilli</taxon>
        <taxon>Bacillales</taxon>
        <taxon>Paenibacillaceae</taxon>
        <taxon>Brevibacillus</taxon>
    </lineage>
</organism>
<name>A0A3M8D528_9BACL</name>
<feature type="transmembrane region" description="Helical" evidence="6">
    <location>
        <begin position="355"/>
        <end position="377"/>
    </location>
</feature>
<feature type="domain" description="Major facilitator superfamily (MFS) profile" evidence="7">
    <location>
        <begin position="13"/>
        <end position="415"/>
    </location>
</feature>
<evidence type="ECO:0000259" key="7">
    <source>
        <dbReference type="PROSITE" id="PS50850"/>
    </source>
</evidence>
<evidence type="ECO:0000256" key="3">
    <source>
        <dbReference type="ARBA" id="ARBA00022692"/>
    </source>
</evidence>
<evidence type="ECO:0000313" key="8">
    <source>
        <dbReference type="EMBL" id="RNB83140.1"/>
    </source>
</evidence>
<gene>
    <name evidence="8" type="ORF">EDM59_19065</name>
</gene>
<evidence type="ECO:0000256" key="2">
    <source>
        <dbReference type="ARBA" id="ARBA00022448"/>
    </source>
</evidence>
<comment type="caution">
    <text evidence="8">The sequence shown here is derived from an EMBL/GenBank/DDBJ whole genome shotgun (WGS) entry which is preliminary data.</text>
</comment>
<feature type="transmembrane region" description="Helical" evidence="6">
    <location>
        <begin position="294"/>
        <end position="313"/>
    </location>
</feature>
<evidence type="ECO:0000256" key="4">
    <source>
        <dbReference type="ARBA" id="ARBA00022989"/>
    </source>
</evidence>
<dbReference type="PANTHER" id="PTHR11662:SF399">
    <property type="entry name" value="FI19708P1-RELATED"/>
    <property type="match status" value="1"/>
</dbReference>
<dbReference type="RefSeq" id="WP_122925068.1">
    <property type="nucleotide sequence ID" value="NZ_RHHU01000011.1"/>
</dbReference>
<dbReference type="EMBL" id="RHHU01000011">
    <property type="protein sequence ID" value="RNB83140.1"/>
    <property type="molecule type" value="Genomic_DNA"/>
</dbReference>
<sequence>MTTNHPSKLRWWGVITLLLIVIISYVDRMNVSVLITNNDFLEHFGIKGDRVAQGELMSLFLIGYGIAAFFLSPLYETFFGVRKGLIISILIWAVMTVVSPVASSIGLLLLIRFILGASEGPLFSLKTMYIKDMFATHERGKPNAVSSMGVSIGLAVGFPIVTYIVLHSHWQASYYILGILNLIIGLPLILLFIRETSKKGKAQASGHAAPSLKETFRQAFQTPGLIWILLIEIATLSYLWGSSSWLPAYLLNERHFSIKEMGVLASLPFLFSIGSGFLGGYIIDRISPKRVSMLFVVGGLGTAISVSIAIYAASPVTSAIGLIVANLFWGIQGPAIPSIVQYASPDKSVGSTYGIVNGVGNLVSALMPTVMGAMIAGNGAESFSAGFSLLIGTQVLTVICAIVALKGNVFAPKKTQAVEQQ</sequence>
<feature type="transmembrane region" description="Helical" evidence="6">
    <location>
        <begin position="319"/>
        <end position="343"/>
    </location>
</feature>
<dbReference type="GO" id="GO:0005886">
    <property type="term" value="C:plasma membrane"/>
    <property type="evidence" value="ECO:0007669"/>
    <property type="project" value="UniProtKB-SubCell"/>
</dbReference>
<dbReference type="AlphaFoldDB" id="A0A3M8D528"/>
<dbReference type="InterPro" id="IPR011701">
    <property type="entry name" value="MFS"/>
</dbReference>
<feature type="transmembrane region" description="Helical" evidence="6">
    <location>
        <begin position="56"/>
        <end position="75"/>
    </location>
</feature>
<dbReference type="PROSITE" id="PS50850">
    <property type="entry name" value="MFS"/>
    <property type="match status" value="1"/>
</dbReference>
<keyword evidence="3 6" id="KW-0812">Transmembrane</keyword>
<feature type="transmembrane region" description="Helical" evidence="6">
    <location>
        <begin position="12"/>
        <end position="35"/>
    </location>
</feature>
<dbReference type="Gene3D" id="1.20.1250.20">
    <property type="entry name" value="MFS general substrate transporter like domains"/>
    <property type="match status" value="2"/>
</dbReference>
<feature type="transmembrane region" description="Helical" evidence="6">
    <location>
        <begin position="224"/>
        <end position="241"/>
    </location>
</feature>
<dbReference type="InterPro" id="IPR020846">
    <property type="entry name" value="MFS_dom"/>
</dbReference>
<proteinExistence type="predicted"/>
<reference evidence="8 9" key="1">
    <citation type="submission" date="2018-10" db="EMBL/GenBank/DDBJ databases">
        <title>Phylogenomics of Brevibacillus.</title>
        <authorList>
            <person name="Dunlap C."/>
        </authorList>
    </citation>
    <scope>NUCLEOTIDE SEQUENCE [LARGE SCALE GENOMIC DNA]</scope>
    <source>
        <strain evidence="8 9">JCM 15774</strain>
    </source>
</reference>
<feature type="transmembrane region" description="Helical" evidence="6">
    <location>
        <begin position="87"/>
        <end position="115"/>
    </location>
</feature>
<evidence type="ECO:0000256" key="5">
    <source>
        <dbReference type="ARBA" id="ARBA00023136"/>
    </source>
</evidence>
<dbReference type="InterPro" id="IPR036259">
    <property type="entry name" value="MFS_trans_sf"/>
</dbReference>
<dbReference type="InterPro" id="IPR050382">
    <property type="entry name" value="MFS_Na/Anion_cotransporter"/>
</dbReference>
<feature type="transmembrane region" description="Helical" evidence="6">
    <location>
        <begin position="261"/>
        <end position="282"/>
    </location>
</feature>
<evidence type="ECO:0000313" key="9">
    <source>
        <dbReference type="Proteomes" id="UP000269573"/>
    </source>
</evidence>
<evidence type="ECO:0000256" key="6">
    <source>
        <dbReference type="SAM" id="Phobius"/>
    </source>
</evidence>
<keyword evidence="2" id="KW-0813">Transport</keyword>
<dbReference type="GO" id="GO:0022857">
    <property type="term" value="F:transmembrane transporter activity"/>
    <property type="evidence" value="ECO:0007669"/>
    <property type="project" value="InterPro"/>
</dbReference>
<feature type="transmembrane region" description="Helical" evidence="6">
    <location>
        <begin position="383"/>
        <end position="405"/>
    </location>
</feature>
<protein>
    <submittedName>
        <fullName evidence="8">MFS transporter</fullName>
    </submittedName>
</protein>
<dbReference type="SUPFAM" id="SSF103473">
    <property type="entry name" value="MFS general substrate transporter"/>
    <property type="match status" value="1"/>
</dbReference>
<dbReference type="PANTHER" id="PTHR11662">
    <property type="entry name" value="SOLUTE CARRIER FAMILY 17"/>
    <property type="match status" value="1"/>
</dbReference>
<dbReference type="Pfam" id="PF07690">
    <property type="entry name" value="MFS_1"/>
    <property type="match status" value="1"/>
</dbReference>
<dbReference type="Proteomes" id="UP000269573">
    <property type="component" value="Unassembled WGS sequence"/>
</dbReference>
<keyword evidence="5 6" id="KW-0472">Membrane</keyword>
<feature type="transmembrane region" description="Helical" evidence="6">
    <location>
        <begin position="144"/>
        <end position="166"/>
    </location>
</feature>
<feature type="transmembrane region" description="Helical" evidence="6">
    <location>
        <begin position="172"/>
        <end position="193"/>
    </location>
</feature>
<accession>A0A3M8D528</accession>
<keyword evidence="4 6" id="KW-1133">Transmembrane helix</keyword>
<keyword evidence="9" id="KW-1185">Reference proteome</keyword>
<comment type="subcellular location">
    <subcellularLocation>
        <location evidence="1">Cell membrane</location>
        <topology evidence="1">Multi-pass membrane protein</topology>
    </subcellularLocation>
</comment>